<comment type="similarity">
    <text evidence="1">Belongs to the helicase family. RecQ subfamily.</text>
</comment>
<evidence type="ECO:0000256" key="6">
    <source>
        <dbReference type="SAM" id="MobiDB-lite"/>
    </source>
</evidence>
<dbReference type="Pfam" id="PF12013">
    <property type="entry name" value="OrsD"/>
    <property type="match status" value="1"/>
</dbReference>
<feature type="region of interest" description="Disordered" evidence="6">
    <location>
        <begin position="1"/>
        <end position="22"/>
    </location>
</feature>
<feature type="compositionally biased region" description="Acidic residues" evidence="6">
    <location>
        <begin position="9"/>
        <end position="21"/>
    </location>
</feature>
<dbReference type="RefSeq" id="XP_066692323.1">
    <property type="nucleotide sequence ID" value="XM_066851234.1"/>
</dbReference>
<comment type="caution">
    <text evidence="10">The sequence shown here is derived from an EMBL/GenBank/DDBJ whole genome shotgun (WGS) entry which is preliminary data.</text>
</comment>
<gene>
    <name evidence="10" type="ORF">PG986_015012</name>
</gene>
<dbReference type="EC" id="5.6.2.4" evidence="5"/>
<evidence type="ECO:0000259" key="8">
    <source>
        <dbReference type="PROSITE" id="PS51192"/>
    </source>
</evidence>
<evidence type="ECO:0000256" key="2">
    <source>
        <dbReference type="ARBA" id="ARBA00022741"/>
    </source>
</evidence>
<accession>A0ABR1PRC8</accession>
<name>A0ABR1PRC8_9PEZI</name>
<protein>
    <recommendedName>
        <fullName evidence="5">DNA 3'-5' helicase</fullName>
        <ecNumber evidence="5">5.6.2.4</ecNumber>
    </recommendedName>
</protein>
<feature type="compositionally biased region" description="Basic and acidic residues" evidence="6">
    <location>
        <begin position="922"/>
        <end position="937"/>
    </location>
</feature>
<keyword evidence="11" id="KW-1185">Reference proteome</keyword>
<dbReference type="InterPro" id="IPR001650">
    <property type="entry name" value="Helicase_C-like"/>
</dbReference>
<keyword evidence="7" id="KW-1133">Transmembrane helix</keyword>
<evidence type="ECO:0000313" key="10">
    <source>
        <dbReference type="EMBL" id="KAK7936574.1"/>
    </source>
</evidence>
<dbReference type="EMBL" id="JAQQWE010000011">
    <property type="protein sequence ID" value="KAK7936574.1"/>
    <property type="molecule type" value="Genomic_DNA"/>
</dbReference>
<feature type="region of interest" description="Disordered" evidence="6">
    <location>
        <begin position="881"/>
        <end position="937"/>
    </location>
</feature>
<proteinExistence type="inferred from homology"/>
<evidence type="ECO:0000256" key="5">
    <source>
        <dbReference type="ARBA" id="ARBA00034808"/>
    </source>
</evidence>
<keyword evidence="2" id="KW-0547">Nucleotide-binding</keyword>
<dbReference type="PANTHER" id="PTHR13710:SF154">
    <property type="entry name" value="RECQ HELICASE, PUTATIVE (AFU_ORTHOLOGUE AFUA_6G14720)-RELATED"/>
    <property type="match status" value="1"/>
</dbReference>
<dbReference type="PANTHER" id="PTHR13710">
    <property type="entry name" value="DNA HELICASE RECQ FAMILY MEMBER"/>
    <property type="match status" value="1"/>
</dbReference>
<feature type="transmembrane region" description="Helical" evidence="7">
    <location>
        <begin position="1441"/>
        <end position="1462"/>
    </location>
</feature>
<dbReference type="SUPFAM" id="SSF52540">
    <property type="entry name" value="P-loop containing nucleoside triphosphate hydrolases"/>
    <property type="match status" value="1"/>
</dbReference>
<dbReference type="InterPro" id="IPR027417">
    <property type="entry name" value="P-loop_NTPase"/>
</dbReference>
<organism evidence="10 11">
    <name type="scientific">Apiospora aurea</name>
    <dbReference type="NCBI Taxonomy" id="335848"/>
    <lineage>
        <taxon>Eukaryota</taxon>
        <taxon>Fungi</taxon>
        <taxon>Dikarya</taxon>
        <taxon>Ascomycota</taxon>
        <taxon>Pezizomycotina</taxon>
        <taxon>Sordariomycetes</taxon>
        <taxon>Xylariomycetidae</taxon>
        <taxon>Amphisphaeriales</taxon>
        <taxon>Apiosporaceae</taxon>
        <taxon>Apiospora</taxon>
    </lineage>
</organism>
<evidence type="ECO:0000313" key="11">
    <source>
        <dbReference type="Proteomes" id="UP001391051"/>
    </source>
</evidence>
<dbReference type="PROSITE" id="PS51192">
    <property type="entry name" value="HELICASE_ATP_BIND_1"/>
    <property type="match status" value="1"/>
</dbReference>
<comment type="catalytic activity">
    <reaction evidence="4">
        <text>Couples ATP hydrolysis with the unwinding of duplex DNA by translocating in the 3'-5' direction.</text>
        <dbReference type="EC" id="5.6.2.4"/>
    </reaction>
</comment>
<dbReference type="Proteomes" id="UP001391051">
    <property type="component" value="Unassembled WGS sequence"/>
</dbReference>
<dbReference type="SMART" id="SM00490">
    <property type="entry name" value="HELICc"/>
    <property type="match status" value="1"/>
</dbReference>
<dbReference type="Pfam" id="PF00271">
    <property type="entry name" value="Helicase_C"/>
    <property type="match status" value="1"/>
</dbReference>
<feature type="domain" description="Helicase ATP-binding" evidence="8">
    <location>
        <begin position="965"/>
        <end position="1130"/>
    </location>
</feature>
<evidence type="ECO:0000259" key="9">
    <source>
        <dbReference type="PROSITE" id="PS51194"/>
    </source>
</evidence>
<dbReference type="InterPro" id="IPR014001">
    <property type="entry name" value="Helicase_ATP-bd"/>
</dbReference>
<dbReference type="PROSITE" id="PS51194">
    <property type="entry name" value="HELICASE_CTER"/>
    <property type="match status" value="1"/>
</dbReference>
<feature type="transmembrane region" description="Helical" evidence="7">
    <location>
        <begin position="1414"/>
        <end position="1435"/>
    </location>
</feature>
<dbReference type="GeneID" id="92084296"/>
<keyword evidence="3" id="KW-0067">ATP-binding</keyword>
<evidence type="ECO:0000256" key="1">
    <source>
        <dbReference type="ARBA" id="ARBA00005446"/>
    </source>
</evidence>
<evidence type="ECO:0000256" key="3">
    <source>
        <dbReference type="ARBA" id="ARBA00022840"/>
    </source>
</evidence>
<dbReference type="SMART" id="SM00487">
    <property type="entry name" value="DEXDc"/>
    <property type="match status" value="1"/>
</dbReference>
<feature type="domain" description="Helicase C-terminal" evidence="9">
    <location>
        <begin position="1158"/>
        <end position="1312"/>
    </location>
</feature>
<evidence type="ECO:0000256" key="7">
    <source>
        <dbReference type="SAM" id="Phobius"/>
    </source>
</evidence>
<keyword evidence="7" id="KW-0812">Transmembrane</keyword>
<reference evidence="10 11" key="1">
    <citation type="submission" date="2023-01" db="EMBL/GenBank/DDBJ databases">
        <title>Analysis of 21 Apiospora genomes using comparative genomics revels a genus with tremendous synthesis potential of carbohydrate active enzymes and secondary metabolites.</title>
        <authorList>
            <person name="Sorensen T."/>
        </authorList>
    </citation>
    <scope>NUCLEOTIDE SEQUENCE [LARGE SCALE GENOMIC DNA]</scope>
    <source>
        <strain evidence="10 11">CBS 24483</strain>
    </source>
</reference>
<sequence length="1463" mass="160933">MATPNGDNSNDDDDDDDDDDGAQAAVAFDRPRGVVLCLLCGVGVGAAAAHFRNRHRFTGARLQRVLARCGSVEGGARDPATVALPADGGAAVEGLARLAGYACARDGCAYRTVNYNNMRHHARKAPHADAADGRTSPGWTRVTLQSYTPGRHARYWIVAADDDDDDDDNDDDDEEKQDGEGSGEPGDGWEQMLAAYSTQLAAEEAAQRRVAEAPAGLDGDSVWVREMGWARHLAGKDLVALYEASAGPVSRAVRAKLRDRGARAEQARLARLAGAFDGEVARSLERVAWVPHETLRWLESIDPSKPAGRPFRAKEHADTMTRYRGYWQRYLCYCVRAHGLGRQEAEAQRGVRFADRQWDALADVVDALEEEEEKEEEDDAADGEGRDARGLLGRAVFQFCVYSLQQKLGGRIFESPLLHFAAVLGIDVERRAWRAAKNYTNQLAGLLWCGRVLLLEAAFEGQPDDAEAVDVDAVEHFKQEHRAWLADGSHTPVSTIVRWMAYGKGFRRQEGGTSAVRWETGPEKEILYYFGQRIRLGAFRQGACAVVDEAEALLGELCFGGWGALAASLDLARVVDTVMFEGAGRSFATHEANRWLRPGHARLAELARAALWDGKRRRWRNGPVREWLGRLQAFRRAHLVNTHVWGGQPGRGPEIMTLRHGDTQQLLRNVFVLDGEVMLVTDRDKNKAIRGIGRKVARFLPARLGKMMVAYVVWLLPFERFVETQPGVQGAAPALAPLLWRDGRVGAWQTAELSKQLVRVTGQHVGVELSVADYRHVAIELGRTVRGLVVRQLEVDLAGDDDRGGDGATVEDAATGEARKGARFESVWDLQATHGSAVARQHYAVDVRFPNQLQPQMVANFREISRLWHRYLEHGNNGVDFHGKNGVDSHGGHGEEAPKKRRRSTHEQADEDPITATTPAAKRSEPTPDPAAERRQQKADGALKTLLGNGARWRSAEQEDAARRVLALKGNAVLIVVLPTGAGKSVLFLLPAVPAMHAGVSLVVVPFTALINDLVRRATDAGLDCLHWQPAEVEGRDEQARVARLVVVSADVATSSEFLAYADSLRARRLLRRIFVDECHTVLMDAAYRPRLEELRELHRFDCPVVLLTATLPVRLERAFRQAMLAEEAAIVRAPTTKRNIRYRVTTVTPGPTAVEDEVVRTVIRLQRRWRDDEKGVIYCRTQQACEALADKVGCAFYHSGVDEATRQARLEAWIQRKADNHWIAATTGLGTGVDVQGIVAVVHAGLPYGLVDFAQQTGRGGRREGETVDSVVVWDGRAAWQAPQSSDVEQLNRQAMTWFVQSVDCRRVGLGTFLDGQGLDCAGVRGDACDRCERQGQGPGQGPGLSLSEGRLQRWYRQKYEADRVLQRWLDEAWCTGAEGEGVAGGGCPWIDTVLPVAMLVGTSQSLQRLSEIYGFHVVDVGLFAVLVLVVMVVLVLVVLVLVVLVVLVLVVLVVVVLVALG</sequence>
<evidence type="ECO:0000256" key="4">
    <source>
        <dbReference type="ARBA" id="ARBA00034617"/>
    </source>
</evidence>
<feature type="compositionally biased region" description="Basic and acidic residues" evidence="6">
    <location>
        <begin position="881"/>
        <end position="898"/>
    </location>
</feature>
<feature type="region of interest" description="Disordered" evidence="6">
    <location>
        <begin position="161"/>
        <end position="189"/>
    </location>
</feature>
<dbReference type="InterPro" id="IPR022698">
    <property type="entry name" value="OrsD"/>
</dbReference>
<keyword evidence="7" id="KW-0472">Membrane</keyword>
<dbReference type="InterPro" id="IPR011545">
    <property type="entry name" value="DEAD/DEAH_box_helicase_dom"/>
</dbReference>
<dbReference type="Gene3D" id="3.40.50.300">
    <property type="entry name" value="P-loop containing nucleotide triphosphate hydrolases"/>
    <property type="match status" value="2"/>
</dbReference>
<feature type="compositionally biased region" description="Acidic residues" evidence="6">
    <location>
        <begin position="161"/>
        <end position="177"/>
    </location>
</feature>
<dbReference type="Pfam" id="PF00270">
    <property type="entry name" value="DEAD"/>
    <property type="match status" value="1"/>
</dbReference>